<name>A0A8J3TXE1_9ACTN</name>
<protein>
    <submittedName>
        <fullName evidence="1">Uncharacterized protein</fullName>
    </submittedName>
</protein>
<sequence length="107" mass="12257">MTLPKKGSRLITVSDTTYRWRVRHKPTYCEGVGWSHMTFAVELAERPHNVLLVTLPYARPDNWVLEQSMSVRPALVADCICRAINEGWTPHRPGYAHQLELTRDDAA</sequence>
<dbReference type="AlphaFoldDB" id="A0A8J3TXE1"/>
<evidence type="ECO:0000313" key="1">
    <source>
        <dbReference type="EMBL" id="GII34363.1"/>
    </source>
</evidence>
<organism evidence="1 2">
    <name type="scientific">Planotetraspora mira</name>
    <dbReference type="NCBI Taxonomy" id="58121"/>
    <lineage>
        <taxon>Bacteria</taxon>
        <taxon>Bacillati</taxon>
        <taxon>Actinomycetota</taxon>
        <taxon>Actinomycetes</taxon>
        <taxon>Streptosporangiales</taxon>
        <taxon>Streptosporangiaceae</taxon>
        <taxon>Planotetraspora</taxon>
    </lineage>
</organism>
<evidence type="ECO:0000313" key="2">
    <source>
        <dbReference type="Proteomes" id="UP000650628"/>
    </source>
</evidence>
<accession>A0A8J3TXE1</accession>
<reference evidence="1 2" key="1">
    <citation type="submission" date="2021-01" db="EMBL/GenBank/DDBJ databases">
        <title>Whole genome shotgun sequence of Planotetraspora mira NBRC 15435.</title>
        <authorList>
            <person name="Komaki H."/>
            <person name="Tamura T."/>
        </authorList>
    </citation>
    <scope>NUCLEOTIDE SEQUENCE [LARGE SCALE GENOMIC DNA]</scope>
    <source>
        <strain evidence="1 2">NBRC 15435</strain>
    </source>
</reference>
<gene>
    <name evidence="1" type="ORF">Pmi06nite_78050</name>
</gene>
<dbReference type="Proteomes" id="UP000650628">
    <property type="component" value="Unassembled WGS sequence"/>
</dbReference>
<dbReference type="EMBL" id="BOOO01000049">
    <property type="protein sequence ID" value="GII34363.1"/>
    <property type="molecule type" value="Genomic_DNA"/>
</dbReference>
<comment type="caution">
    <text evidence="1">The sequence shown here is derived from an EMBL/GenBank/DDBJ whole genome shotgun (WGS) entry which is preliminary data.</text>
</comment>
<keyword evidence="2" id="KW-1185">Reference proteome</keyword>
<proteinExistence type="predicted"/>